<keyword evidence="1" id="KW-0732">Signal</keyword>
<dbReference type="InterPro" id="IPR001791">
    <property type="entry name" value="Laminin_G"/>
</dbReference>
<dbReference type="NCBIfam" id="TIGR01443">
    <property type="entry name" value="intein_Cterm"/>
    <property type="match status" value="1"/>
</dbReference>
<feature type="region of interest" description="Disordered" evidence="4">
    <location>
        <begin position="1284"/>
        <end position="1306"/>
    </location>
</feature>
<keyword evidence="2" id="KW-0677">Repeat</keyword>
<dbReference type="SUPFAM" id="SSF49899">
    <property type="entry name" value="Concanavalin A-like lectins/glucanases"/>
    <property type="match status" value="3"/>
</dbReference>
<dbReference type="InterPro" id="IPR006141">
    <property type="entry name" value="Intein_N"/>
</dbReference>
<gene>
    <name evidence="6" type="ORF">AAFH96_26160</name>
</gene>
<dbReference type="InterPro" id="IPR031325">
    <property type="entry name" value="RHS_repeat"/>
</dbReference>
<feature type="compositionally biased region" description="Gly residues" evidence="4">
    <location>
        <begin position="2611"/>
        <end position="2620"/>
    </location>
</feature>
<keyword evidence="3" id="KW-1015">Disulfide bond</keyword>
<dbReference type="Proteomes" id="UP001582793">
    <property type="component" value="Unassembled WGS sequence"/>
</dbReference>
<sequence>MTSALAQNAGKGFDPSIGNYTTSATDASIATVGPSLSITRSYNSLDTRRANAFGAGWSSVVDVRVTEVKDAANSVQSVLVRYPTGQEVPFGRNADGSFTPQPGRFATLKEVRDSGGTLTGYTLTDKDATVYTFGQPSGAGAFAVTSIADANGRALSLTYDGSGRATKLTSASGRSLNLTWTAPAGSAHPHVSTVTTDPVVPGDPTKVTTWQYTYGTEDRLASVCPPTGSTECTTYTSDTTSQYANTVLNSGPSSYWRFEEATGATVAASRVLSNAGADNAGYTNVTLGQANGLPGSTATAAAFDGTTSSVQLPGNLISDGEYQSVAMRFKTTGTDGVLFSYSRDPITNSTTAGNYVPALYIGSDGKLRGQFWQGAATPIVSPGAVNDGQWHQVVLAGAGTTQTLYLDGVAVGTLAGPIAESADGGANSVYVGAGFVGGTWPNHARSNQAAGVARFNGTISDVAFFNQTLTPANVAAIQQAGTTAHHVLNGIVRPSGGITAQVAYDKATGKVASVTDENGGTWTMGTPTVSGSSDVYRAAVLGSKPTQYWRFGEVGVSDAVNEVRGGTATYNNVTLGVDGPFADSKAASFNGTSSYVTLPETAVPTTGPNSVEMWFKMPSGNNVGGVLFGYQGMPMDNIPGTGGWVPALYVGTDGKLRGTFNHATSDPPVTSAGSVNDGKWHHVVLSAGGSTQSVYLDGVLVGTMNRPMVDFGATYAYVGAGKWQGSWPNHGTSSAGYWPGSIAEVAFYHSQLSAAQVGAHFEASKQTAPVALTMVSGVATAIPMPVSTVEVTGPTGEKTSYSYDVVNGNRIIAQSDALGNVTRYGYDVGGFGNLVYDPRGVWTQTLQDVRGNTRQSITCQDQAANRCSSVYFTYYPDATSTTLTPDARNDLLLTVRDGRSASATDNTYLTTFGYDAKGNRTTVTDSLARVTTTAYTDGTTVAAHDGGFAPAGLPRTATTPAGTAQSVVYYASGDVAEVTEPAGKVIRYTYDGLGRTLTETEITDTFPAGLTTTYTYDALGRMVTETEPAVTNRVTGAVHTARTTLGYDVDGNVVERTTADTTGGDAARTETYTYNTHGQETTYTSAAGATTTFEYDPHGRIVEEIEPDDGVTRNTYDAAGNLLTTKIVGFTGDPNDPDPAQDLTVATNAYDPAGRLASETDAMGWTTEYTYTDNGLPARTTRTDGTSTFVVEQNTYDAAGNVVRRVTNNGATTVDFTIDAAGREVSSTVDPTGLNRTTTRTYDRNDNVVSTRMSRAGTTLGITDAAYDPMGRLVSQATYTSTSAAPTGRWRLDETTGGKAGDSAGGNTLSGDAAVAWSSERGGAVSLNGGNALFAAGPSVDTTASYTVAGWVKLASATATATAVSQEGNRTSGFFLQYYRAADRWALSASTTDTNTPAAVRALSTTAPQTNTWTHLTGVYDATAGELRLYVNGTLEGSTPKPSSWPSTGAFAVGRSKHNGVLGDRWPGLISDVQTYGKAFNGTEVTALYNGTAPAAGAGTIRTTYGLDQDGNPVAVTDPNGNTTYHSYDEAGRAVKTTAPPVLAEVHGQPATLANAISWVGYNTFGEITDTKDPNGNWGVTGYDAAGRVVSETLPSYTAPGSSTPVVAQATRSYDVMGQLTSATDPLGKTTSYVYDQMGRVAKVTAPNDGETTYTYDHVGDLLSQTDPTGAVTSSTYDYLGRQLTTTQVVRQTGTNHTTTYAYGTNGWLSQVTSPTGVTSSTTYNAIGERLTTTDGANQTTTYTYDGAGRQTRTTLPDGTYTSVTHDLAGRPLETRAHNAAGTVLSTQSSEFDKNGNVVAATDAKGTTISFEYDATGMLVREIQPISGSDDIQTTFGYDLAGNRTRFTDGRGNAFFTTYNSWNLPEWQVEPATTAHPSTADRTFVTAYDAAGRPVTQTSPGGVTVTNTYDDLGLLTAQVGAGAEATTEDREFGYDVAGRMTSFSAPAGTNNITYDDRGLPLTITGPVGNATYTYTADSRLASRADAAGTTSFTYDGAGRLSTVNNPTAGVALTNTYNALSQVSKITYGSSGNSRNFTFDARHRPVTDELKTPSGTSIAKVEYGWDANDNIVSKTTTGFTGAATNTYTYDLADRLTSWNDGTTTTVYAYDKAGNRVQNGSRLFTYDQRNRLLTAAGDSYSYTPRGTLATVSGGSGTRTTSTDAFGQVRAQQAGGTTQSYDYDAFGRVLRSGFAYAGLGNDLAADGGATYVRDPAGDLIGTQAGGTQRLVWTDLHTDVIAQFTATGTTLSGSTTYDPLGTVVSSAGQVGSLGYQSEWTDTTTDRVNMWARWYNTDTGQFDTRDSANVSPVPASIAANRYQYGDGNPLTTTDPTGHWGNPIKAFKKAVKATVSRVTTYVSSAYRAVTTYVSQKVQAVARVAATVVNNVKKAATKVAKTVKKAVDTGRKYVAQKYQAVKKQATKAYNAVKQAHQKVVAKATRVVKKTVAAVSDGVNAATKWVKENKDMIIEVAAIGGAILAGLACTAVTAGVGAVACMVGAGAVINLAKDAAQGDIHSIGDALGSMATGALSGLAGGAGGMIAGKVAAAVGSRIGNSVLGRLATEAVENGISDAFDQVLTTGRFDPKAMLAGMIPGLGGANRKAGANPTPVRGGTTSGSGGGGPPAATRSNDSGSGGRCAVPQHSFDPSTKVLMADGTTRPIEDVNIGDEVLATDPETGITLAKPVTQLHRNTDHELTDLTVETEDGESSVLKTTQNHPFWDGDGGEWVDAAELKAETRLATIGSGNTNPTVAAVANHLGAEEMRDLTVADTHTYYVIAGDAPVLVHNNNKKPDCGRKVYRQLSYEDRERFDNGEGLQPRGTTGSIVDHILNRPTKHISASVTQNATERFASGQGLVEVDIDKAIAGGAKFVDHNNVMQAATRSGNSRVVRDARRAEEVLFIGVIPYDAMTLVRGG</sequence>
<dbReference type="InterPro" id="IPR030934">
    <property type="entry name" value="Intein_C"/>
</dbReference>
<feature type="region of interest" description="Disordered" evidence="4">
    <location>
        <begin position="2595"/>
        <end position="2647"/>
    </location>
</feature>
<dbReference type="NCBIfam" id="TIGR01643">
    <property type="entry name" value="YD_repeat_2x"/>
    <property type="match status" value="11"/>
</dbReference>
<dbReference type="Gene3D" id="2.170.16.10">
    <property type="entry name" value="Hedgehog/Intein (Hint) domain"/>
    <property type="match status" value="1"/>
</dbReference>
<dbReference type="SMART" id="SM00282">
    <property type="entry name" value="LamG"/>
    <property type="match status" value="2"/>
</dbReference>
<dbReference type="SUPFAM" id="SSF51294">
    <property type="entry name" value="Hedgehog/intein (Hint) domain"/>
    <property type="match status" value="1"/>
</dbReference>
<dbReference type="InterPro" id="IPR003587">
    <property type="entry name" value="Hint_dom_N"/>
</dbReference>
<dbReference type="EMBL" id="JBCGDC010000097">
    <property type="protein sequence ID" value="MFB6396558.1"/>
    <property type="molecule type" value="Genomic_DNA"/>
</dbReference>
<evidence type="ECO:0000256" key="2">
    <source>
        <dbReference type="ARBA" id="ARBA00022737"/>
    </source>
</evidence>
<evidence type="ECO:0000256" key="3">
    <source>
        <dbReference type="ARBA" id="ARBA00023157"/>
    </source>
</evidence>
<dbReference type="Gene3D" id="2.60.120.200">
    <property type="match status" value="3"/>
</dbReference>
<protein>
    <submittedName>
        <fullName evidence="6">LamG-like jellyroll fold domain-containing protein</fullName>
    </submittedName>
</protein>
<keyword evidence="7" id="KW-1185">Reference proteome</keyword>
<dbReference type="InterPro" id="IPR050708">
    <property type="entry name" value="T6SS_VgrG/RHS"/>
</dbReference>
<dbReference type="PROSITE" id="PS50025">
    <property type="entry name" value="LAM_G_DOMAIN"/>
    <property type="match status" value="1"/>
</dbReference>
<dbReference type="Gene3D" id="2.180.10.10">
    <property type="entry name" value="RHS repeat-associated core"/>
    <property type="match status" value="4"/>
</dbReference>
<evidence type="ECO:0000259" key="5">
    <source>
        <dbReference type="PROSITE" id="PS50025"/>
    </source>
</evidence>
<dbReference type="Pfam" id="PF25023">
    <property type="entry name" value="TEN_YD-shell"/>
    <property type="match status" value="3"/>
</dbReference>
<dbReference type="Pfam" id="PF20148">
    <property type="entry name" value="DUF6531"/>
    <property type="match status" value="1"/>
</dbReference>
<dbReference type="InterPro" id="IPR013320">
    <property type="entry name" value="ConA-like_dom_sf"/>
</dbReference>
<dbReference type="Pfam" id="PF05593">
    <property type="entry name" value="RHS_repeat"/>
    <property type="match status" value="9"/>
</dbReference>
<dbReference type="InterPro" id="IPR056823">
    <property type="entry name" value="TEN-like_YD-shell"/>
</dbReference>
<dbReference type="SMART" id="SM00560">
    <property type="entry name" value="LamGL"/>
    <property type="match status" value="1"/>
</dbReference>
<dbReference type="Pfam" id="PF13385">
    <property type="entry name" value="Laminin_G_3"/>
    <property type="match status" value="3"/>
</dbReference>
<dbReference type="PANTHER" id="PTHR32305:SF15">
    <property type="entry name" value="PROTEIN RHSA-RELATED"/>
    <property type="match status" value="1"/>
</dbReference>
<evidence type="ECO:0000313" key="7">
    <source>
        <dbReference type="Proteomes" id="UP001582793"/>
    </source>
</evidence>
<dbReference type="Pfam" id="PF07591">
    <property type="entry name" value="PT-HINT"/>
    <property type="match status" value="1"/>
</dbReference>
<dbReference type="InterPro" id="IPR006558">
    <property type="entry name" value="LamG-like"/>
</dbReference>
<dbReference type="InterPro" id="IPR022385">
    <property type="entry name" value="Rhs_assc_core"/>
</dbReference>
<comment type="caution">
    <text evidence="6">The sequence shown here is derived from an EMBL/GenBank/DDBJ whole genome shotgun (WGS) entry which is preliminary data.</text>
</comment>
<dbReference type="InterPro" id="IPR006530">
    <property type="entry name" value="YD"/>
</dbReference>
<dbReference type="InterPro" id="IPR036844">
    <property type="entry name" value="Hint_dom_sf"/>
</dbReference>
<feature type="domain" description="Laminin G" evidence="5">
    <location>
        <begin position="299"/>
        <end position="487"/>
    </location>
</feature>
<evidence type="ECO:0000256" key="1">
    <source>
        <dbReference type="ARBA" id="ARBA00022729"/>
    </source>
</evidence>
<name>A0ABV5D0P0_9ACTN</name>
<dbReference type="CDD" id="cd00081">
    <property type="entry name" value="Hint"/>
    <property type="match status" value="1"/>
</dbReference>
<dbReference type="SMART" id="SM00306">
    <property type="entry name" value="HintN"/>
    <property type="match status" value="1"/>
</dbReference>
<dbReference type="CDD" id="cd00110">
    <property type="entry name" value="LamG"/>
    <property type="match status" value="2"/>
</dbReference>
<dbReference type="NCBIfam" id="TIGR03696">
    <property type="entry name" value="Rhs_assc_core"/>
    <property type="match status" value="1"/>
</dbReference>
<dbReference type="PANTHER" id="PTHR32305">
    <property type="match status" value="1"/>
</dbReference>
<dbReference type="InterPro" id="IPR045351">
    <property type="entry name" value="DUF6531"/>
</dbReference>
<evidence type="ECO:0000256" key="4">
    <source>
        <dbReference type="SAM" id="MobiDB-lite"/>
    </source>
</evidence>
<organism evidence="6 7">
    <name type="scientific">Polymorphospora lycopeni</name>
    <dbReference type="NCBI Taxonomy" id="3140240"/>
    <lineage>
        <taxon>Bacteria</taxon>
        <taxon>Bacillati</taxon>
        <taxon>Actinomycetota</taxon>
        <taxon>Actinomycetes</taxon>
        <taxon>Micromonosporales</taxon>
        <taxon>Micromonosporaceae</taxon>
        <taxon>Polymorphospora</taxon>
    </lineage>
</organism>
<proteinExistence type="predicted"/>
<evidence type="ECO:0000313" key="6">
    <source>
        <dbReference type="EMBL" id="MFB6396558.1"/>
    </source>
</evidence>
<accession>A0ABV5D0P0</accession>
<reference evidence="6 7" key="1">
    <citation type="submission" date="2024-04" db="EMBL/GenBank/DDBJ databases">
        <title>Polymorphospora sp. isolated from Baiyangdian Lake in Xiong'an New Area.</title>
        <authorList>
            <person name="Zhang X."/>
            <person name="Liu J."/>
        </authorList>
    </citation>
    <scope>NUCLEOTIDE SEQUENCE [LARGE SCALE GENOMIC DNA]</scope>
    <source>
        <strain evidence="6 7">2-325</strain>
    </source>
</reference>
<dbReference type="PROSITE" id="PS50817">
    <property type="entry name" value="INTEIN_N_TER"/>
    <property type="match status" value="1"/>
</dbReference>